<dbReference type="InterPro" id="IPR040549">
    <property type="entry name" value="DUF5613"/>
</dbReference>
<dbReference type="CDD" id="cd04301">
    <property type="entry name" value="NAT_SF"/>
    <property type="match status" value="1"/>
</dbReference>
<dbReference type="InterPro" id="IPR016181">
    <property type="entry name" value="Acyl_CoA_acyltransferase"/>
</dbReference>
<dbReference type="SUPFAM" id="SSF55729">
    <property type="entry name" value="Acyl-CoA N-acyltransferases (Nat)"/>
    <property type="match status" value="1"/>
</dbReference>
<evidence type="ECO:0000313" key="2">
    <source>
        <dbReference type="EMBL" id="TBW76535.1"/>
    </source>
</evidence>
<dbReference type="Gene3D" id="3.40.630.30">
    <property type="match status" value="1"/>
</dbReference>
<dbReference type="Pfam" id="PF00583">
    <property type="entry name" value="Acetyltransf_1"/>
    <property type="match status" value="1"/>
</dbReference>
<dbReference type="InterPro" id="IPR000182">
    <property type="entry name" value="GNAT_dom"/>
</dbReference>
<dbReference type="PROSITE" id="PS51186">
    <property type="entry name" value="GNAT"/>
    <property type="match status" value="1"/>
</dbReference>
<dbReference type="RefSeq" id="WP_154812076.1">
    <property type="nucleotide sequence ID" value="NZ_JADPAF010000043.1"/>
</dbReference>
<gene>
    <name evidence="2" type="ORF">EQ811_06605</name>
</gene>
<dbReference type="GO" id="GO:0016747">
    <property type="term" value="F:acyltransferase activity, transferring groups other than amino-acyl groups"/>
    <property type="evidence" value="ECO:0007669"/>
    <property type="project" value="InterPro"/>
</dbReference>
<feature type="domain" description="N-acetyltransferase" evidence="1">
    <location>
        <begin position="116"/>
        <end position="251"/>
    </location>
</feature>
<evidence type="ECO:0000259" key="1">
    <source>
        <dbReference type="PROSITE" id="PS51186"/>
    </source>
</evidence>
<keyword evidence="2" id="KW-0808">Transferase</keyword>
<organism evidence="2 3">
    <name type="scientific">Staphylococcus capitis</name>
    <dbReference type="NCBI Taxonomy" id="29388"/>
    <lineage>
        <taxon>Bacteria</taxon>
        <taxon>Bacillati</taxon>
        <taxon>Bacillota</taxon>
        <taxon>Bacilli</taxon>
        <taxon>Bacillales</taxon>
        <taxon>Staphylococcaceae</taxon>
        <taxon>Staphylococcus</taxon>
    </lineage>
</organism>
<proteinExistence type="predicted"/>
<dbReference type="AlphaFoldDB" id="A0A7Z7YUH3"/>
<evidence type="ECO:0000313" key="3">
    <source>
        <dbReference type="Proteomes" id="UP000291949"/>
    </source>
</evidence>
<dbReference type="Pfam" id="PF18467">
    <property type="entry name" value="DUF5613"/>
    <property type="match status" value="1"/>
</dbReference>
<accession>A0A7Z7YUH3</accession>
<comment type="caution">
    <text evidence="2">The sequence shown here is derived from an EMBL/GenBank/DDBJ whole genome shotgun (WGS) entry which is preliminary data.</text>
</comment>
<protein>
    <submittedName>
        <fullName evidence="2">GNAT family N-acetyltransferase</fullName>
    </submittedName>
</protein>
<dbReference type="EMBL" id="SCHC01000002">
    <property type="protein sequence ID" value="TBW76535.1"/>
    <property type="molecule type" value="Genomic_DNA"/>
</dbReference>
<name>A0A7Z7YUH3_STACP</name>
<reference evidence="2 3" key="1">
    <citation type="journal article" date="2019" name="Sci. Transl. Med.">
        <title>Quorum sensing between bacterial species on the skin protects against epidermal injury in atopic dermatitis.</title>
        <authorList>
            <person name="Williams M.R."/>
        </authorList>
    </citation>
    <scope>NUCLEOTIDE SEQUENCE [LARGE SCALE GENOMIC DNA]</scope>
    <source>
        <strain evidence="2 3">H8</strain>
    </source>
</reference>
<dbReference type="Proteomes" id="UP000291949">
    <property type="component" value="Unassembled WGS sequence"/>
</dbReference>
<sequence>MNHITLNDIYVDGVKYSEDNRKIIYLTPGHPLKFDSNTWIYKKMPTISQWTEDLKEQQEYHLKQGSNHLSFYFPENEVLSKQWLDIIRQQGFELGILELYAIEANELRQLPQNNQVIIQQVTKQNIDDYVYIHNYFALPFGEQYAKESAKQIKECFLSDGKNRLIAYLGKKPVGIVDLIITSRTLEIDGLGVMEQYRHNAIGSSIQSHVGKLAKTKPVILVADGEDTAKDMYIKQGYTYLGFRYQILKENI</sequence>